<organism evidence="1">
    <name type="scientific">Podoviridae sp. ct8Lf7</name>
    <dbReference type="NCBI Taxonomy" id="2827723"/>
    <lineage>
        <taxon>Viruses</taxon>
        <taxon>Duplodnaviria</taxon>
        <taxon>Heunggongvirae</taxon>
        <taxon>Uroviricota</taxon>
        <taxon>Caudoviricetes</taxon>
    </lineage>
</organism>
<evidence type="ECO:0000313" key="1">
    <source>
        <dbReference type="EMBL" id="DAF44624.1"/>
    </source>
</evidence>
<sequence length="39" mass="4628">MVINILKENISLAQREHTTMKDLMEGLQLVKLFYLHRIS</sequence>
<name>A0A8S5S148_9CAUD</name>
<dbReference type="EMBL" id="BK032511">
    <property type="protein sequence ID" value="DAF44624.1"/>
    <property type="molecule type" value="Genomic_DNA"/>
</dbReference>
<protein>
    <submittedName>
        <fullName evidence="1">Uncharacterized protein</fullName>
    </submittedName>
</protein>
<accession>A0A8S5S148</accession>
<reference evidence="1" key="1">
    <citation type="journal article" date="2021" name="Proc. Natl. Acad. Sci. U.S.A.">
        <title>A Catalog of Tens of Thousands of Viruses from Human Metagenomes Reveals Hidden Associations with Chronic Diseases.</title>
        <authorList>
            <person name="Tisza M.J."/>
            <person name="Buck C.B."/>
        </authorList>
    </citation>
    <scope>NUCLEOTIDE SEQUENCE</scope>
    <source>
        <strain evidence="1">Ct8Lf7</strain>
    </source>
</reference>
<proteinExistence type="predicted"/>